<dbReference type="Pfam" id="PF18348">
    <property type="entry name" value="SH3_16"/>
    <property type="match status" value="1"/>
</dbReference>
<dbReference type="PROSITE" id="PS51935">
    <property type="entry name" value="NLPC_P60"/>
    <property type="match status" value="1"/>
</dbReference>
<dbReference type="InterPro" id="IPR038765">
    <property type="entry name" value="Papain-like_cys_pep_sf"/>
</dbReference>
<keyword evidence="2" id="KW-0645">Protease</keyword>
<evidence type="ECO:0000259" key="5">
    <source>
        <dbReference type="PROSITE" id="PS51781"/>
    </source>
</evidence>
<dbReference type="Proteomes" id="UP000252733">
    <property type="component" value="Unassembled WGS sequence"/>
</dbReference>
<dbReference type="PANTHER" id="PTHR47053">
    <property type="entry name" value="MUREIN DD-ENDOPEPTIDASE MEPH-RELATED"/>
    <property type="match status" value="1"/>
</dbReference>
<feature type="domain" description="SH3b" evidence="5">
    <location>
        <begin position="1"/>
        <end position="65"/>
    </location>
</feature>
<dbReference type="InterPro" id="IPR000064">
    <property type="entry name" value="NLP_P60_dom"/>
</dbReference>
<sequence>MTQSICTYGFIPVRTEPSEGAQLETQILFGESFDILEHQPGWVQIQCHYDGYRGWIDSKLVTKMEERDVEHWNRSSGHIVTKPFVKVIRESDSTPMLLSSGSRVVFNSDDRNAIRIGSDEYFWQGTLPSGRFDLEEVARGYLNAPYLWGGRTFYGIDCSGLVQNVYKAGGVFLPRNASQQINYGEVVSFVEEAGTGDLAFFDNEEGAIVHVGLCLGQGRILHASGSVRIDAFDHQGIYNKEERAYTHHLRVIKRIIQTSE</sequence>
<dbReference type="OrthoDB" id="9813368at2"/>
<protein>
    <submittedName>
        <fullName evidence="7">SH3 domain-containing protein</fullName>
    </submittedName>
</protein>
<dbReference type="EMBL" id="QPIZ01000011">
    <property type="protein sequence ID" value="RCW34509.1"/>
    <property type="molecule type" value="Genomic_DNA"/>
</dbReference>
<dbReference type="AlphaFoldDB" id="A0A2T0XN12"/>
<organism evidence="7 8">
    <name type="scientific">Marinilabilia salmonicolor</name>
    <dbReference type="NCBI Taxonomy" id="989"/>
    <lineage>
        <taxon>Bacteria</taxon>
        <taxon>Pseudomonadati</taxon>
        <taxon>Bacteroidota</taxon>
        <taxon>Bacteroidia</taxon>
        <taxon>Marinilabiliales</taxon>
        <taxon>Marinilabiliaceae</taxon>
        <taxon>Marinilabilia</taxon>
    </lineage>
</organism>
<dbReference type="PANTHER" id="PTHR47053:SF1">
    <property type="entry name" value="MUREIN DD-ENDOPEPTIDASE MEPH-RELATED"/>
    <property type="match status" value="1"/>
</dbReference>
<evidence type="ECO:0000313" key="8">
    <source>
        <dbReference type="Proteomes" id="UP000252733"/>
    </source>
</evidence>
<evidence type="ECO:0000256" key="3">
    <source>
        <dbReference type="ARBA" id="ARBA00022801"/>
    </source>
</evidence>
<dbReference type="STRING" id="1168289.GCA_000259075_02554"/>
<keyword evidence="4" id="KW-0788">Thiol protease</keyword>
<dbReference type="Gene3D" id="2.30.30.40">
    <property type="entry name" value="SH3 Domains"/>
    <property type="match status" value="1"/>
</dbReference>
<dbReference type="InterPro" id="IPR003646">
    <property type="entry name" value="SH3-like_bac-type"/>
</dbReference>
<dbReference type="Pfam" id="PF00877">
    <property type="entry name" value="NLPC_P60"/>
    <property type="match status" value="1"/>
</dbReference>
<dbReference type="PROSITE" id="PS51781">
    <property type="entry name" value="SH3B"/>
    <property type="match status" value="1"/>
</dbReference>
<keyword evidence="3" id="KW-0378">Hydrolase</keyword>
<dbReference type="GO" id="GO:0006508">
    <property type="term" value="P:proteolysis"/>
    <property type="evidence" value="ECO:0007669"/>
    <property type="project" value="UniProtKB-KW"/>
</dbReference>
<dbReference type="SMART" id="SM00287">
    <property type="entry name" value="SH3b"/>
    <property type="match status" value="1"/>
</dbReference>
<dbReference type="RefSeq" id="WP_106152840.1">
    <property type="nucleotide sequence ID" value="NZ_PVTS01000006.1"/>
</dbReference>
<evidence type="ECO:0000259" key="6">
    <source>
        <dbReference type="PROSITE" id="PS51935"/>
    </source>
</evidence>
<accession>A0A2T0XN12</accession>
<evidence type="ECO:0000256" key="2">
    <source>
        <dbReference type="ARBA" id="ARBA00022670"/>
    </source>
</evidence>
<proteinExistence type="inferred from homology"/>
<evidence type="ECO:0000256" key="1">
    <source>
        <dbReference type="ARBA" id="ARBA00007074"/>
    </source>
</evidence>
<keyword evidence="8" id="KW-1185">Reference proteome</keyword>
<gene>
    <name evidence="7" type="ORF">DFO77_11110</name>
</gene>
<dbReference type="InterPro" id="IPR051202">
    <property type="entry name" value="Peptidase_C40"/>
</dbReference>
<evidence type="ECO:0000256" key="4">
    <source>
        <dbReference type="ARBA" id="ARBA00022807"/>
    </source>
</evidence>
<dbReference type="InterPro" id="IPR041382">
    <property type="entry name" value="SH3_16"/>
</dbReference>
<dbReference type="GO" id="GO:0008234">
    <property type="term" value="F:cysteine-type peptidase activity"/>
    <property type="evidence" value="ECO:0007669"/>
    <property type="project" value="UniProtKB-KW"/>
</dbReference>
<dbReference type="SUPFAM" id="SSF54001">
    <property type="entry name" value="Cysteine proteinases"/>
    <property type="match status" value="1"/>
</dbReference>
<dbReference type="Gene3D" id="3.90.1720.10">
    <property type="entry name" value="endopeptidase domain like (from Nostoc punctiforme)"/>
    <property type="match status" value="1"/>
</dbReference>
<feature type="domain" description="NlpC/P60" evidence="6">
    <location>
        <begin position="128"/>
        <end position="252"/>
    </location>
</feature>
<reference evidence="7 8" key="1">
    <citation type="submission" date="2018-07" db="EMBL/GenBank/DDBJ databases">
        <title>Freshwater and sediment microbial communities from various areas in North America, analyzing microbe dynamics in response to fracking.</title>
        <authorList>
            <person name="Lamendella R."/>
        </authorList>
    </citation>
    <scope>NUCLEOTIDE SEQUENCE [LARGE SCALE GENOMIC DNA]</scope>
    <source>
        <strain evidence="7 8">160A</strain>
    </source>
</reference>
<dbReference type="SUPFAM" id="SSF82057">
    <property type="entry name" value="Prokaryotic SH3-related domain"/>
    <property type="match status" value="1"/>
</dbReference>
<name>A0A2T0XN12_9BACT</name>
<comment type="caution">
    <text evidence="7">The sequence shown here is derived from an EMBL/GenBank/DDBJ whole genome shotgun (WGS) entry which is preliminary data.</text>
</comment>
<evidence type="ECO:0000313" key="7">
    <source>
        <dbReference type="EMBL" id="RCW34509.1"/>
    </source>
</evidence>
<comment type="similarity">
    <text evidence="1">Belongs to the peptidase C40 family.</text>
</comment>